<name>A0A0R3RRA7_9BILA</name>
<evidence type="ECO:0000313" key="5">
    <source>
        <dbReference type="WBParaSite" id="EEL_0000425901-mRNA-1"/>
    </source>
</evidence>
<feature type="compositionally biased region" description="Polar residues" evidence="2">
    <location>
        <begin position="188"/>
        <end position="203"/>
    </location>
</feature>
<keyword evidence="3" id="KW-0812">Transmembrane</keyword>
<dbReference type="WBParaSite" id="EEL_0000425901-mRNA-1">
    <property type="protein sequence ID" value="EEL_0000425901-mRNA-1"/>
    <property type="gene ID" value="EEL_0000425901"/>
</dbReference>
<proteinExistence type="predicted"/>
<dbReference type="STRING" id="1147741.A0A0R3RRA7"/>
<reference evidence="5" key="1">
    <citation type="submission" date="2017-02" db="UniProtKB">
        <authorList>
            <consortium name="WormBaseParasite"/>
        </authorList>
    </citation>
    <scope>IDENTIFICATION</scope>
</reference>
<feature type="region of interest" description="Disordered" evidence="2">
    <location>
        <begin position="257"/>
        <end position="287"/>
    </location>
</feature>
<keyword evidence="3" id="KW-1133">Transmembrane helix</keyword>
<feature type="compositionally biased region" description="Basic and acidic residues" evidence="2">
    <location>
        <begin position="204"/>
        <end position="217"/>
    </location>
</feature>
<evidence type="ECO:0000256" key="2">
    <source>
        <dbReference type="SAM" id="MobiDB-lite"/>
    </source>
</evidence>
<feature type="transmembrane region" description="Helical" evidence="3">
    <location>
        <begin position="116"/>
        <end position="139"/>
    </location>
</feature>
<dbReference type="AlphaFoldDB" id="A0A0R3RRA7"/>
<feature type="coiled-coil region" evidence="1">
    <location>
        <begin position="221"/>
        <end position="252"/>
    </location>
</feature>
<keyword evidence="3" id="KW-0472">Membrane</keyword>
<sequence>MIHERLFKAISRKDIKECLSKEAHFYREINRLTILSSSVECSKQLMDVVQYAKTIPEELNIQIINVAEDYENEMLQVRYELCEVSVDDVNEGTVKWLLIDCNKSKKKDSIKSRIKWLIISVVTAVTFTAVITIGTYYYYTKGEKRIKQKQEEEEQRQQQQQEQRQQTTSKTSSRKLNEITDHTIAISMRTTVQTKNSSDSKFSQNKEEKKAHTKEKIGMKRNELEEIHKRINRQADEELQQEKSELMKFYKQMRQCFPEKTEKTQEQSAKKQISEEVDSNSLTDNTG</sequence>
<accession>A0A0R3RRA7</accession>
<organism evidence="4 5">
    <name type="scientific">Elaeophora elaphi</name>
    <dbReference type="NCBI Taxonomy" id="1147741"/>
    <lineage>
        <taxon>Eukaryota</taxon>
        <taxon>Metazoa</taxon>
        <taxon>Ecdysozoa</taxon>
        <taxon>Nematoda</taxon>
        <taxon>Chromadorea</taxon>
        <taxon>Rhabditida</taxon>
        <taxon>Spirurina</taxon>
        <taxon>Spiruromorpha</taxon>
        <taxon>Filarioidea</taxon>
        <taxon>Onchocercidae</taxon>
        <taxon>Elaeophora</taxon>
    </lineage>
</organism>
<evidence type="ECO:0000256" key="1">
    <source>
        <dbReference type="SAM" id="Coils"/>
    </source>
</evidence>
<feature type="region of interest" description="Disordered" evidence="2">
    <location>
        <begin position="150"/>
        <end position="217"/>
    </location>
</feature>
<feature type="compositionally biased region" description="Basic and acidic residues" evidence="2">
    <location>
        <begin position="257"/>
        <end position="274"/>
    </location>
</feature>
<dbReference type="Proteomes" id="UP000050640">
    <property type="component" value="Unplaced"/>
</dbReference>
<evidence type="ECO:0000256" key="3">
    <source>
        <dbReference type="SAM" id="Phobius"/>
    </source>
</evidence>
<protein>
    <submittedName>
        <fullName evidence="5">Transmembrane protein</fullName>
    </submittedName>
</protein>
<keyword evidence="1" id="KW-0175">Coiled coil</keyword>
<feature type="compositionally biased region" description="Low complexity" evidence="2">
    <location>
        <begin position="157"/>
        <end position="171"/>
    </location>
</feature>
<evidence type="ECO:0000313" key="4">
    <source>
        <dbReference type="Proteomes" id="UP000050640"/>
    </source>
</evidence>
<keyword evidence="4" id="KW-1185">Reference proteome</keyword>